<keyword evidence="6" id="KW-0808">Transferase</keyword>
<dbReference type="Gene3D" id="6.10.340.10">
    <property type="match status" value="1"/>
</dbReference>
<dbReference type="Gene3D" id="3.30.565.10">
    <property type="entry name" value="Histidine kinase-like ATPase, C-terminal domain"/>
    <property type="match status" value="1"/>
</dbReference>
<feature type="coiled-coil region" evidence="14">
    <location>
        <begin position="237"/>
        <end position="267"/>
    </location>
</feature>
<feature type="domain" description="Histidine kinase" evidence="16">
    <location>
        <begin position="274"/>
        <end position="490"/>
    </location>
</feature>
<keyword evidence="12" id="KW-0902">Two-component regulatory system</keyword>
<evidence type="ECO:0000256" key="4">
    <source>
        <dbReference type="ARBA" id="ARBA00022475"/>
    </source>
</evidence>
<evidence type="ECO:0000256" key="13">
    <source>
        <dbReference type="ARBA" id="ARBA00023136"/>
    </source>
</evidence>
<evidence type="ECO:0000256" key="12">
    <source>
        <dbReference type="ARBA" id="ARBA00023012"/>
    </source>
</evidence>
<evidence type="ECO:0000256" key="2">
    <source>
        <dbReference type="ARBA" id="ARBA00004651"/>
    </source>
</evidence>
<dbReference type="PANTHER" id="PTHR45528:SF1">
    <property type="entry name" value="SENSOR HISTIDINE KINASE CPXA"/>
    <property type="match status" value="1"/>
</dbReference>
<comment type="caution">
    <text evidence="18">The sequence shown here is derived from an EMBL/GenBank/DDBJ whole genome shotgun (WGS) entry which is preliminary data.</text>
</comment>
<proteinExistence type="predicted"/>
<comment type="subcellular location">
    <subcellularLocation>
        <location evidence="2">Cell membrane</location>
        <topology evidence="2">Multi-pass membrane protein</topology>
    </subcellularLocation>
</comment>
<evidence type="ECO:0000256" key="10">
    <source>
        <dbReference type="ARBA" id="ARBA00022840"/>
    </source>
</evidence>
<dbReference type="PROSITE" id="PS50109">
    <property type="entry name" value="HIS_KIN"/>
    <property type="match status" value="1"/>
</dbReference>
<dbReference type="GO" id="GO:0005524">
    <property type="term" value="F:ATP binding"/>
    <property type="evidence" value="ECO:0007669"/>
    <property type="project" value="UniProtKB-KW"/>
</dbReference>
<dbReference type="CDD" id="cd00075">
    <property type="entry name" value="HATPase"/>
    <property type="match status" value="1"/>
</dbReference>
<keyword evidence="4" id="KW-1003">Cell membrane</keyword>
<keyword evidence="13 15" id="KW-0472">Membrane</keyword>
<evidence type="ECO:0000313" key="18">
    <source>
        <dbReference type="EMBL" id="NBG89091.1"/>
    </source>
</evidence>
<dbReference type="Gene3D" id="1.10.287.130">
    <property type="match status" value="1"/>
</dbReference>
<keyword evidence="7 15" id="KW-0812">Transmembrane</keyword>
<evidence type="ECO:0000256" key="7">
    <source>
        <dbReference type="ARBA" id="ARBA00022692"/>
    </source>
</evidence>
<evidence type="ECO:0000256" key="8">
    <source>
        <dbReference type="ARBA" id="ARBA00022741"/>
    </source>
</evidence>
<dbReference type="SUPFAM" id="SSF47384">
    <property type="entry name" value="Homodimeric domain of signal transducing histidine kinase"/>
    <property type="match status" value="1"/>
</dbReference>
<dbReference type="Pfam" id="PF00512">
    <property type="entry name" value="HisKA"/>
    <property type="match status" value="1"/>
</dbReference>
<evidence type="ECO:0000256" key="14">
    <source>
        <dbReference type="SAM" id="Coils"/>
    </source>
</evidence>
<dbReference type="SMART" id="SM00304">
    <property type="entry name" value="HAMP"/>
    <property type="match status" value="1"/>
</dbReference>
<dbReference type="InterPro" id="IPR050398">
    <property type="entry name" value="HssS/ArlS-like"/>
</dbReference>
<dbReference type="SMART" id="SM00388">
    <property type="entry name" value="HisKA"/>
    <property type="match status" value="1"/>
</dbReference>
<keyword evidence="14" id="KW-0175">Coiled coil</keyword>
<keyword evidence="19" id="KW-1185">Reference proteome</keyword>
<gene>
    <name evidence="18" type="ORF">ISALK_11380</name>
</gene>
<evidence type="ECO:0000256" key="9">
    <source>
        <dbReference type="ARBA" id="ARBA00022777"/>
    </source>
</evidence>
<reference evidence="18 19" key="1">
    <citation type="submission" date="2019-04" db="EMBL/GenBank/DDBJ databases">
        <title>Isachenkonia alkalipeptolytica gen. nov. sp. nov. a new anaerobic, alkiliphilic organothrophic bacterium capable to reduce synthesized ferrihydrite isolated from a soda lake.</title>
        <authorList>
            <person name="Toshchakov S.V."/>
            <person name="Zavarzina D.G."/>
            <person name="Zhilina T.N."/>
            <person name="Kostrikina N.A."/>
            <person name="Kublanov I.V."/>
        </authorList>
    </citation>
    <scope>NUCLEOTIDE SEQUENCE [LARGE SCALE GENOMIC DNA]</scope>
    <source>
        <strain evidence="18 19">Z-1701</strain>
    </source>
</reference>
<sequence length="491" mass="57009">MKGSSIFTKLFTAFMVLTLLLIGGVWFVQNQFLEEYYYQRTIENQEERGRELLTDIQPLEEIDEELQSFLEQQSRILGTEIALFSLEGETLYETGTRGHMPMMNHGRGREVLGEEELTQLQEEGVLSLRETEDPHRGGMARRMQETDTLYTYVSREGLILRLQTTLNPIQQGIQLTQDFYLWILLFGGLLAFLLSFLFSRRIARPIEDLTEVAGEMSRMNFEVRYTGEEKGEIGELGNTLNHLTKALQETIDQLEQELEKEKNLKKLRREFIARVSHELKTPIAVIKGYSEALEDGIYQSPREREGYVKIIQEESLKMDHMLREILDLSRLETRHMELKEEALEIQPYTQKIIEKLKGIDTEKKLILRNELKDPKTLIKGDAYRLEQIVSNFIKNALEHSEGSEVEVRLREEEKSQGPARIRMEIKNPGNPLSQEEQEKIWESFYKREEKKGSGLGLSIAAGLLKLMNSNFGTYNEPPGVVFYFTLEKLKK</sequence>
<dbReference type="InterPro" id="IPR003594">
    <property type="entry name" value="HATPase_dom"/>
</dbReference>
<dbReference type="CDD" id="cd06225">
    <property type="entry name" value="HAMP"/>
    <property type="match status" value="1"/>
</dbReference>
<accession>A0AA43XMI2</accession>
<dbReference type="EMBL" id="SUMG01000016">
    <property type="protein sequence ID" value="NBG89091.1"/>
    <property type="molecule type" value="Genomic_DNA"/>
</dbReference>
<dbReference type="SUPFAM" id="SSF55874">
    <property type="entry name" value="ATPase domain of HSP90 chaperone/DNA topoisomerase II/histidine kinase"/>
    <property type="match status" value="1"/>
</dbReference>
<keyword evidence="11 15" id="KW-1133">Transmembrane helix</keyword>
<dbReference type="CDD" id="cd00082">
    <property type="entry name" value="HisKA"/>
    <property type="match status" value="1"/>
</dbReference>
<dbReference type="Pfam" id="PF00672">
    <property type="entry name" value="HAMP"/>
    <property type="match status" value="1"/>
</dbReference>
<dbReference type="SUPFAM" id="SSF158472">
    <property type="entry name" value="HAMP domain-like"/>
    <property type="match status" value="1"/>
</dbReference>
<keyword evidence="9 18" id="KW-0418">Kinase</keyword>
<dbReference type="InterPro" id="IPR036890">
    <property type="entry name" value="HATPase_C_sf"/>
</dbReference>
<keyword evidence="5" id="KW-0597">Phosphoprotein</keyword>
<feature type="transmembrane region" description="Helical" evidence="15">
    <location>
        <begin position="179"/>
        <end position="198"/>
    </location>
</feature>
<keyword evidence="8" id="KW-0547">Nucleotide-binding</keyword>
<evidence type="ECO:0000259" key="17">
    <source>
        <dbReference type="PROSITE" id="PS50885"/>
    </source>
</evidence>
<dbReference type="Pfam" id="PF02518">
    <property type="entry name" value="HATPase_c"/>
    <property type="match status" value="1"/>
</dbReference>
<dbReference type="EC" id="2.7.13.3" evidence="3"/>
<dbReference type="SMART" id="SM00387">
    <property type="entry name" value="HATPase_c"/>
    <property type="match status" value="1"/>
</dbReference>
<dbReference type="GO" id="GO:0005886">
    <property type="term" value="C:plasma membrane"/>
    <property type="evidence" value="ECO:0007669"/>
    <property type="project" value="UniProtKB-SubCell"/>
</dbReference>
<feature type="domain" description="HAMP" evidence="17">
    <location>
        <begin position="200"/>
        <end position="252"/>
    </location>
</feature>
<evidence type="ECO:0000259" key="16">
    <source>
        <dbReference type="PROSITE" id="PS50109"/>
    </source>
</evidence>
<protein>
    <recommendedName>
        <fullName evidence="3">histidine kinase</fullName>
        <ecNumber evidence="3">2.7.13.3</ecNumber>
    </recommendedName>
</protein>
<dbReference type="InterPro" id="IPR036097">
    <property type="entry name" value="HisK_dim/P_sf"/>
</dbReference>
<dbReference type="InterPro" id="IPR005467">
    <property type="entry name" value="His_kinase_dom"/>
</dbReference>
<evidence type="ECO:0000256" key="5">
    <source>
        <dbReference type="ARBA" id="ARBA00022553"/>
    </source>
</evidence>
<dbReference type="FunFam" id="1.10.287.130:FF:000001">
    <property type="entry name" value="Two-component sensor histidine kinase"/>
    <property type="match status" value="1"/>
</dbReference>
<organism evidence="18 19">
    <name type="scientific">Isachenkonia alkalipeptolytica</name>
    <dbReference type="NCBI Taxonomy" id="2565777"/>
    <lineage>
        <taxon>Bacteria</taxon>
        <taxon>Bacillati</taxon>
        <taxon>Bacillota</taxon>
        <taxon>Clostridia</taxon>
        <taxon>Eubacteriales</taxon>
        <taxon>Clostridiaceae</taxon>
        <taxon>Isachenkonia</taxon>
    </lineage>
</organism>
<dbReference type="PROSITE" id="PS50885">
    <property type="entry name" value="HAMP"/>
    <property type="match status" value="1"/>
</dbReference>
<dbReference type="PANTHER" id="PTHR45528">
    <property type="entry name" value="SENSOR HISTIDINE KINASE CPXA"/>
    <property type="match status" value="1"/>
</dbReference>
<keyword evidence="10" id="KW-0067">ATP-binding</keyword>
<dbReference type="InterPro" id="IPR003660">
    <property type="entry name" value="HAMP_dom"/>
</dbReference>
<dbReference type="Proteomes" id="UP000449710">
    <property type="component" value="Unassembled WGS sequence"/>
</dbReference>
<dbReference type="GO" id="GO:0000155">
    <property type="term" value="F:phosphorelay sensor kinase activity"/>
    <property type="evidence" value="ECO:0007669"/>
    <property type="project" value="InterPro"/>
</dbReference>
<dbReference type="InterPro" id="IPR003661">
    <property type="entry name" value="HisK_dim/P_dom"/>
</dbReference>
<dbReference type="AlphaFoldDB" id="A0AA43XMI2"/>
<comment type="catalytic activity">
    <reaction evidence="1">
        <text>ATP + protein L-histidine = ADP + protein N-phospho-L-histidine.</text>
        <dbReference type="EC" id="2.7.13.3"/>
    </reaction>
</comment>
<evidence type="ECO:0000256" key="15">
    <source>
        <dbReference type="SAM" id="Phobius"/>
    </source>
</evidence>
<evidence type="ECO:0000256" key="11">
    <source>
        <dbReference type="ARBA" id="ARBA00022989"/>
    </source>
</evidence>
<evidence type="ECO:0000313" key="19">
    <source>
        <dbReference type="Proteomes" id="UP000449710"/>
    </source>
</evidence>
<evidence type="ECO:0000256" key="6">
    <source>
        <dbReference type="ARBA" id="ARBA00022679"/>
    </source>
</evidence>
<name>A0AA43XMI2_9CLOT</name>
<evidence type="ECO:0000256" key="3">
    <source>
        <dbReference type="ARBA" id="ARBA00012438"/>
    </source>
</evidence>
<dbReference type="RefSeq" id="WP_160722405.1">
    <property type="nucleotide sequence ID" value="NZ_SUMG01000016.1"/>
</dbReference>
<evidence type="ECO:0000256" key="1">
    <source>
        <dbReference type="ARBA" id="ARBA00000085"/>
    </source>
</evidence>